<dbReference type="EMBL" id="VSDO01000002">
    <property type="protein sequence ID" value="TYA12780.1"/>
    <property type="molecule type" value="Genomic_DNA"/>
</dbReference>
<feature type="transmembrane region" description="Helical" evidence="1">
    <location>
        <begin position="151"/>
        <end position="173"/>
    </location>
</feature>
<feature type="transmembrane region" description="Helical" evidence="1">
    <location>
        <begin position="340"/>
        <end position="358"/>
    </location>
</feature>
<feature type="transmembrane region" description="Helical" evidence="1">
    <location>
        <begin position="185"/>
        <end position="209"/>
    </location>
</feature>
<protein>
    <submittedName>
        <fullName evidence="2">Tat pathway signal protein</fullName>
    </submittedName>
</protein>
<keyword evidence="1" id="KW-1133">Transmembrane helix</keyword>
<feature type="transmembrane region" description="Helical" evidence="1">
    <location>
        <begin position="364"/>
        <end position="384"/>
    </location>
</feature>
<dbReference type="OrthoDB" id="6017159at2"/>
<proteinExistence type="predicted"/>
<feature type="transmembrane region" description="Helical" evidence="1">
    <location>
        <begin position="463"/>
        <end position="482"/>
    </location>
</feature>
<dbReference type="AlphaFoldDB" id="A0A5D0CSZ2"/>
<feature type="transmembrane region" description="Helical" evidence="1">
    <location>
        <begin position="494"/>
        <end position="515"/>
    </location>
</feature>
<feature type="transmembrane region" description="Helical" evidence="1">
    <location>
        <begin position="119"/>
        <end position="139"/>
    </location>
</feature>
<keyword evidence="1" id="KW-0472">Membrane</keyword>
<evidence type="ECO:0000313" key="2">
    <source>
        <dbReference type="EMBL" id="TYA12780.1"/>
    </source>
</evidence>
<keyword evidence="3" id="KW-1185">Reference proteome</keyword>
<feature type="transmembrane region" description="Helical" evidence="1">
    <location>
        <begin position="435"/>
        <end position="456"/>
    </location>
</feature>
<name>A0A5D0CSZ2_9BACL</name>
<feature type="transmembrane region" description="Helical" evidence="1">
    <location>
        <begin position="405"/>
        <end position="429"/>
    </location>
</feature>
<dbReference type="RefSeq" id="WP_148451382.1">
    <property type="nucleotide sequence ID" value="NZ_VSDO01000002.1"/>
</dbReference>
<feature type="transmembrane region" description="Helical" evidence="1">
    <location>
        <begin position="62"/>
        <end position="84"/>
    </location>
</feature>
<evidence type="ECO:0000313" key="3">
    <source>
        <dbReference type="Proteomes" id="UP000325218"/>
    </source>
</evidence>
<keyword evidence="1" id="KW-0812">Transmembrane</keyword>
<accession>A0A5D0CSZ2</accession>
<evidence type="ECO:0000256" key="1">
    <source>
        <dbReference type="SAM" id="Phobius"/>
    </source>
</evidence>
<feature type="transmembrane region" description="Helical" evidence="1">
    <location>
        <begin position="254"/>
        <end position="275"/>
    </location>
</feature>
<feature type="transmembrane region" description="Helical" evidence="1">
    <location>
        <begin position="21"/>
        <end position="42"/>
    </location>
</feature>
<organism evidence="2 3">
    <name type="scientific">Paenibacillus faecis</name>
    <dbReference type="NCBI Taxonomy" id="862114"/>
    <lineage>
        <taxon>Bacteria</taxon>
        <taxon>Bacillati</taxon>
        <taxon>Bacillota</taxon>
        <taxon>Bacilli</taxon>
        <taxon>Bacillales</taxon>
        <taxon>Paenibacillaceae</taxon>
        <taxon>Paenibacillus</taxon>
    </lineage>
</organism>
<reference evidence="2 3" key="1">
    <citation type="submission" date="2019-08" db="EMBL/GenBank/DDBJ databases">
        <title>Genome sequencing of Paenibacillus faecis DSM 23593(T).</title>
        <authorList>
            <person name="Kook J.-K."/>
            <person name="Park S.-N."/>
            <person name="Lim Y.K."/>
        </authorList>
    </citation>
    <scope>NUCLEOTIDE SEQUENCE [LARGE SCALE GENOMIC DNA]</scope>
    <source>
        <strain evidence="2 3">DSM 23593</strain>
    </source>
</reference>
<sequence length="523" mass="57596">MRGVATIYCIARADLRERTRHFSFLATLGLAMMAAYFCVPPADAGYVTVHLGGVYRGVYNSAWVGASVAISSLFFLSLFGFYLVKNSIQRDERTRVGEIIASAPVKKLYYLTGKAMSNFAVLSIIATAVMGVSAVMQWSRGEVRRIEVWDLVSPFLFMVLPILSVVAVLAVLFETWKLLRGGLGNAVYFVLFILFATMIDSFPFGVSVFTSDMMRELREIDPAFSDNYGIGILFPHAPIQRFEYQGVAWTGHLILQQLIPLAVAAAFLLIAALLFRGFKEPVRAGAIEMASEEISGADCEAVRSEPAAVRAAELTSVPVVGAFWPLLAGELRLLRKGASLGWLIVTLLLSLLCLFLPTEVSRTWLIWPLVWIWPLTMWSGIGSREARYHTESMALSSPYFATRQLLAVWLSGVLATLFAGGGMLIRLMLEKDIAHLIYAGSAVLLIPSLSLVCGVLTRTNRTFEVLYMLIWYLGPFNKTPYLDFLGGTPTDWTAVQAGGIYILLSLGMTGTAYLARSGLKNHF</sequence>
<gene>
    <name evidence="2" type="ORF">FRY98_08705</name>
</gene>
<comment type="caution">
    <text evidence="2">The sequence shown here is derived from an EMBL/GenBank/DDBJ whole genome shotgun (WGS) entry which is preliminary data.</text>
</comment>
<dbReference type="Proteomes" id="UP000325218">
    <property type="component" value="Unassembled WGS sequence"/>
</dbReference>